<gene>
    <name evidence="2" type="ORF">KSP40_PGU015041</name>
</gene>
<evidence type="ECO:0000313" key="2">
    <source>
        <dbReference type="EMBL" id="KAK8958736.1"/>
    </source>
</evidence>
<evidence type="ECO:0000313" key="3">
    <source>
        <dbReference type="Proteomes" id="UP001412067"/>
    </source>
</evidence>
<sequence length="204" mass="22516">MGGRRDRIKGTTGGRYYRTASERLRAERDSAVGKDATVKLYQRGNLLLLYNNTVIWTSNTIGLGIQFAFLSDSDNFILPTGGNHPQTSLGQLQSSVGHSPYQPASFHLARTHINQIFIRLLLPQNALAADIAQPSPNLLPPSRIQQQLLVLGQPPNLQCNRGVCRHAQFFRRESASLPVEQQQQMGESGVDGVESVPGCLDLRR</sequence>
<evidence type="ECO:0000259" key="1">
    <source>
        <dbReference type="PROSITE" id="PS50927"/>
    </source>
</evidence>
<dbReference type="SUPFAM" id="SSF51110">
    <property type="entry name" value="alpha-D-mannose-specific plant lectins"/>
    <property type="match status" value="1"/>
</dbReference>
<proteinExistence type="predicted"/>
<dbReference type="EMBL" id="JBBWWR010000012">
    <property type="protein sequence ID" value="KAK8958736.1"/>
    <property type="molecule type" value="Genomic_DNA"/>
</dbReference>
<feature type="domain" description="Bulb-type lectin" evidence="1">
    <location>
        <begin position="1"/>
        <end position="91"/>
    </location>
</feature>
<dbReference type="InterPro" id="IPR001480">
    <property type="entry name" value="Bulb-type_lectin_dom"/>
</dbReference>
<accession>A0ABR2M496</accession>
<dbReference type="Proteomes" id="UP001412067">
    <property type="component" value="Unassembled WGS sequence"/>
</dbReference>
<comment type="caution">
    <text evidence="2">The sequence shown here is derived from an EMBL/GenBank/DDBJ whole genome shotgun (WGS) entry which is preliminary data.</text>
</comment>
<keyword evidence="3" id="KW-1185">Reference proteome</keyword>
<protein>
    <recommendedName>
        <fullName evidence="1">Bulb-type lectin domain-containing protein</fullName>
    </recommendedName>
</protein>
<organism evidence="2 3">
    <name type="scientific">Platanthera guangdongensis</name>
    <dbReference type="NCBI Taxonomy" id="2320717"/>
    <lineage>
        <taxon>Eukaryota</taxon>
        <taxon>Viridiplantae</taxon>
        <taxon>Streptophyta</taxon>
        <taxon>Embryophyta</taxon>
        <taxon>Tracheophyta</taxon>
        <taxon>Spermatophyta</taxon>
        <taxon>Magnoliopsida</taxon>
        <taxon>Liliopsida</taxon>
        <taxon>Asparagales</taxon>
        <taxon>Orchidaceae</taxon>
        <taxon>Orchidoideae</taxon>
        <taxon>Orchideae</taxon>
        <taxon>Orchidinae</taxon>
        <taxon>Platanthera</taxon>
    </lineage>
</organism>
<reference evidence="2 3" key="1">
    <citation type="journal article" date="2022" name="Nat. Plants">
        <title>Genomes of leafy and leafless Platanthera orchids illuminate the evolution of mycoheterotrophy.</title>
        <authorList>
            <person name="Li M.H."/>
            <person name="Liu K.W."/>
            <person name="Li Z."/>
            <person name="Lu H.C."/>
            <person name="Ye Q.L."/>
            <person name="Zhang D."/>
            <person name="Wang J.Y."/>
            <person name="Li Y.F."/>
            <person name="Zhong Z.M."/>
            <person name="Liu X."/>
            <person name="Yu X."/>
            <person name="Liu D.K."/>
            <person name="Tu X.D."/>
            <person name="Liu B."/>
            <person name="Hao Y."/>
            <person name="Liao X.Y."/>
            <person name="Jiang Y.T."/>
            <person name="Sun W.H."/>
            <person name="Chen J."/>
            <person name="Chen Y.Q."/>
            <person name="Ai Y."/>
            <person name="Zhai J.W."/>
            <person name="Wu S.S."/>
            <person name="Zhou Z."/>
            <person name="Hsiao Y.Y."/>
            <person name="Wu W.L."/>
            <person name="Chen Y.Y."/>
            <person name="Lin Y.F."/>
            <person name="Hsu J.L."/>
            <person name="Li C.Y."/>
            <person name="Wang Z.W."/>
            <person name="Zhao X."/>
            <person name="Zhong W.Y."/>
            <person name="Ma X.K."/>
            <person name="Ma L."/>
            <person name="Huang J."/>
            <person name="Chen G.Z."/>
            <person name="Huang M.Z."/>
            <person name="Huang L."/>
            <person name="Peng D.H."/>
            <person name="Luo Y.B."/>
            <person name="Zou S.Q."/>
            <person name="Chen S.P."/>
            <person name="Lan S."/>
            <person name="Tsai W.C."/>
            <person name="Van de Peer Y."/>
            <person name="Liu Z.J."/>
        </authorList>
    </citation>
    <scope>NUCLEOTIDE SEQUENCE [LARGE SCALE GENOMIC DNA]</scope>
    <source>
        <strain evidence="2">Lor288</strain>
    </source>
</reference>
<name>A0ABR2M496_9ASPA</name>
<dbReference type="InterPro" id="IPR036426">
    <property type="entry name" value="Bulb-type_lectin_dom_sf"/>
</dbReference>
<dbReference type="PROSITE" id="PS50927">
    <property type="entry name" value="BULB_LECTIN"/>
    <property type="match status" value="1"/>
</dbReference>